<proteinExistence type="predicted"/>
<accession>A0A495BK68</accession>
<evidence type="ECO:0000313" key="3">
    <source>
        <dbReference type="Proteomes" id="UP000279384"/>
    </source>
</evidence>
<dbReference type="GO" id="GO:0006760">
    <property type="term" value="P:folic acid-containing compound metabolic process"/>
    <property type="evidence" value="ECO:0007669"/>
    <property type="project" value="InterPro"/>
</dbReference>
<dbReference type="SUPFAM" id="SSF55620">
    <property type="entry name" value="Tetrahydrobiopterin biosynthesis enzymes-like"/>
    <property type="match status" value="1"/>
</dbReference>
<evidence type="ECO:0000313" key="2">
    <source>
        <dbReference type="EMBL" id="RKQ62067.1"/>
    </source>
</evidence>
<evidence type="ECO:0000259" key="1">
    <source>
        <dbReference type="SMART" id="SM00905"/>
    </source>
</evidence>
<dbReference type="RefSeq" id="WP_120809384.1">
    <property type="nucleotide sequence ID" value="NZ_RBID01000003.1"/>
</dbReference>
<dbReference type="AlphaFoldDB" id="A0A495BK68"/>
<dbReference type="GO" id="GO:0004150">
    <property type="term" value="F:dihydroneopterin aldolase activity"/>
    <property type="evidence" value="ECO:0007669"/>
    <property type="project" value="InterPro"/>
</dbReference>
<comment type="caution">
    <text evidence="2">The sequence shown here is derived from an EMBL/GenBank/DDBJ whole genome shotgun (WGS) entry which is preliminary data.</text>
</comment>
<dbReference type="InterPro" id="IPR043133">
    <property type="entry name" value="GTP-CH-I_C/QueF"/>
</dbReference>
<organism evidence="2 3">
    <name type="scientific">Vogesella indigofera</name>
    <name type="common">Pseudomonas indigofera</name>
    <dbReference type="NCBI Taxonomy" id="45465"/>
    <lineage>
        <taxon>Bacteria</taxon>
        <taxon>Pseudomonadati</taxon>
        <taxon>Pseudomonadota</taxon>
        <taxon>Betaproteobacteria</taxon>
        <taxon>Neisseriales</taxon>
        <taxon>Chromobacteriaceae</taxon>
        <taxon>Vogesella</taxon>
    </lineage>
</organism>
<feature type="domain" description="Dihydroneopterin aldolase/epimerase" evidence="1">
    <location>
        <begin position="5"/>
        <end position="114"/>
    </location>
</feature>
<dbReference type="Pfam" id="PF02152">
    <property type="entry name" value="FolB"/>
    <property type="match status" value="1"/>
</dbReference>
<gene>
    <name evidence="2" type="ORF">C8E02_0293</name>
</gene>
<dbReference type="Proteomes" id="UP000279384">
    <property type="component" value="Unassembled WGS sequence"/>
</dbReference>
<dbReference type="EMBL" id="RBID01000003">
    <property type="protein sequence ID" value="RKQ62067.1"/>
    <property type="molecule type" value="Genomic_DNA"/>
</dbReference>
<reference evidence="2 3" key="1">
    <citation type="submission" date="2018-10" db="EMBL/GenBank/DDBJ databases">
        <title>Genomic Encyclopedia of Type Strains, Phase IV (KMG-IV): sequencing the most valuable type-strain genomes for metagenomic binning, comparative biology and taxonomic classification.</title>
        <authorList>
            <person name="Goeker M."/>
        </authorList>
    </citation>
    <scope>NUCLEOTIDE SEQUENCE [LARGE SCALE GENOMIC DNA]</scope>
    <source>
        <strain evidence="2 3">DSM 3303</strain>
    </source>
</reference>
<dbReference type="InterPro" id="IPR006157">
    <property type="entry name" value="FolB_dom"/>
</dbReference>
<protein>
    <submittedName>
        <fullName evidence="2">Dihydroneopterin aldolase</fullName>
    </submittedName>
</protein>
<name>A0A495BK68_VOGIN</name>
<dbReference type="Gene3D" id="3.30.1130.10">
    <property type="match status" value="1"/>
</dbReference>
<sequence length="131" mass="15017">MLAEIFLRDFVFDCFIGIHDFERGVRQRMQLNIVLQVARMVPPRDDIALVLDYDYLRLQTLALVQDRVFETQEYLLGKVVDIAFGHPAVTGVLVETCKPDVYPDSAGVGCRLRLSRDEYQALRQQGAWLAD</sequence>
<dbReference type="SMART" id="SM00905">
    <property type="entry name" value="FolB"/>
    <property type="match status" value="1"/>
</dbReference>